<keyword evidence="2" id="KW-1185">Reference proteome</keyword>
<accession>A0A7J7P458</accession>
<dbReference type="EMBL" id="JACGCM010000287">
    <property type="protein sequence ID" value="KAF6174237.1"/>
    <property type="molecule type" value="Genomic_DNA"/>
</dbReference>
<evidence type="ECO:0000313" key="2">
    <source>
        <dbReference type="Proteomes" id="UP000541444"/>
    </source>
</evidence>
<gene>
    <name evidence="1" type="ORF">GIB67_033769</name>
</gene>
<protein>
    <submittedName>
        <fullName evidence="1">Uncharacterized protein</fullName>
    </submittedName>
</protein>
<comment type="caution">
    <text evidence="1">The sequence shown here is derived from an EMBL/GenBank/DDBJ whole genome shotgun (WGS) entry which is preliminary data.</text>
</comment>
<evidence type="ECO:0000313" key="1">
    <source>
        <dbReference type="EMBL" id="KAF6174237.1"/>
    </source>
</evidence>
<reference evidence="1 2" key="1">
    <citation type="journal article" date="2020" name="IScience">
        <title>Genome Sequencing of the Endangered Kingdonia uniflora (Circaeasteraceae, Ranunculales) Reveals Potential Mechanisms of Evolutionary Specialization.</title>
        <authorList>
            <person name="Sun Y."/>
            <person name="Deng T."/>
            <person name="Zhang A."/>
            <person name="Moore M.J."/>
            <person name="Landis J.B."/>
            <person name="Lin N."/>
            <person name="Zhang H."/>
            <person name="Zhang X."/>
            <person name="Huang J."/>
            <person name="Zhang X."/>
            <person name="Sun H."/>
            <person name="Wang H."/>
        </authorList>
    </citation>
    <scope>NUCLEOTIDE SEQUENCE [LARGE SCALE GENOMIC DNA]</scope>
    <source>
        <strain evidence="1">TB1705</strain>
        <tissue evidence="1">Leaf</tissue>
    </source>
</reference>
<dbReference type="AlphaFoldDB" id="A0A7J7P458"/>
<dbReference type="Proteomes" id="UP000541444">
    <property type="component" value="Unassembled WGS sequence"/>
</dbReference>
<name>A0A7J7P458_9MAGN</name>
<organism evidence="1 2">
    <name type="scientific">Kingdonia uniflora</name>
    <dbReference type="NCBI Taxonomy" id="39325"/>
    <lineage>
        <taxon>Eukaryota</taxon>
        <taxon>Viridiplantae</taxon>
        <taxon>Streptophyta</taxon>
        <taxon>Embryophyta</taxon>
        <taxon>Tracheophyta</taxon>
        <taxon>Spermatophyta</taxon>
        <taxon>Magnoliopsida</taxon>
        <taxon>Ranunculales</taxon>
        <taxon>Circaeasteraceae</taxon>
        <taxon>Kingdonia</taxon>
    </lineage>
</organism>
<sequence length="62" mass="7095">MKYGIGDVTLKKSKLDLSSKQQLKSSPEFKKCFINCFQSKEVSLPRRCVLLMGPTMSKRKIL</sequence>
<proteinExistence type="predicted"/>